<reference evidence="1 2" key="1">
    <citation type="submission" date="2016-10" db="EMBL/GenBank/DDBJ databases">
        <authorList>
            <person name="de Groot N.N."/>
        </authorList>
    </citation>
    <scope>NUCLEOTIDE SEQUENCE [LARGE SCALE GENOMIC DNA]</scope>
    <source>
        <strain evidence="2">P4-7,KCTC 19426,CECT 7604</strain>
    </source>
</reference>
<dbReference type="RefSeq" id="WP_090475981.1">
    <property type="nucleotide sequence ID" value="NZ_LT629710.1"/>
</dbReference>
<protein>
    <recommendedName>
        <fullName evidence="3">Lactonase, 7-bladed beta-propeller</fullName>
    </recommendedName>
</protein>
<dbReference type="InterPro" id="IPR015943">
    <property type="entry name" value="WD40/YVTN_repeat-like_dom_sf"/>
</dbReference>
<dbReference type="PROSITE" id="PS51257">
    <property type="entry name" value="PROKAR_LIPOPROTEIN"/>
    <property type="match status" value="1"/>
</dbReference>
<gene>
    <name evidence="1" type="ORF">SAMN04515671_2194</name>
</gene>
<dbReference type="STRING" id="1090615.SAMN04515671_2194"/>
<name>A0A1H0N438_9ACTN</name>
<dbReference type="Proteomes" id="UP000198741">
    <property type="component" value="Chromosome I"/>
</dbReference>
<accession>A0A1H0N438</accession>
<sequence length="371" mass="36864">MWRLPGALALMLLIGGCTVAGSAAIAPYVARPAGSVSAHVVPAPAGFLALAPNGTTAAVADAAHGVCLVPVVGESDRVCAATTVTGRHPVTAMFAPDGRTVALGQGVDARGRGTVALVDVATGGVRPIPPVPPGGGTSFYVNMAWNRQDGHLLLISGSSDANGLSTRVVDVDPASLVPRVVAVATGPYEFQSGHFVVGGDSAVFTAYRVDQIPPDLIVIDTATGTRREFGPLGPGGTQAVPLAVAPDGRHAVVGFSTYGHPGPPQVLDLKTGALSPLDGVKGDYALAAYSPDGRQLACVTSFSVSGIGTSTEAGAALRVQIVPAGFAAVTVGTVRGVLPADAGLAWSGVDSLGITSPTAMSGNAVAGWSLG</sequence>
<evidence type="ECO:0000313" key="1">
    <source>
        <dbReference type="EMBL" id="SDO87447.1"/>
    </source>
</evidence>
<dbReference type="OrthoDB" id="134501at2"/>
<dbReference type="AlphaFoldDB" id="A0A1H0N438"/>
<dbReference type="Gene3D" id="2.130.10.10">
    <property type="entry name" value="YVTN repeat-like/Quinoprotein amine dehydrogenase"/>
    <property type="match status" value="1"/>
</dbReference>
<keyword evidence="2" id="KW-1185">Reference proteome</keyword>
<proteinExistence type="predicted"/>
<dbReference type="EMBL" id="LT629710">
    <property type="protein sequence ID" value="SDO87447.1"/>
    <property type="molecule type" value="Genomic_DNA"/>
</dbReference>
<evidence type="ECO:0008006" key="3">
    <source>
        <dbReference type="Google" id="ProtNLM"/>
    </source>
</evidence>
<dbReference type="SUPFAM" id="SSF82171">
    <property type="entry name" value="DPP6 N-terminal domain-like"/>
    <property type="match status" value="1"/>
</dbReference>
<evidence type="ECO:0000313" key="2">
    <source>
        <dbReference type="Proteomes" id="UP000198741"/>
    </source>
</evidence>
<organism evidence="1 2">
    <name type="scientific">Nakamurella panacisegetis</name>
    <dbReference type="NCBI Taxonomy" id="1090615"/>
    <lineage>
        <taxon>Bacteria</taxon>
        <taxon>Bacillati</taxon>
        <taxon>Actinomycetota</taxon>
        <taxon>Actinomycetes</taxon>
        <taxon>Nakamurellales</taxon>
        <taxon>Nakamurellaceae</taxon>
        <taxon>Nakamurella</taxon>
    </lineage>
</organism>